<proteinExistence type="predicted"/>
<evidence type="ECO:0000313" key="3">
    <source>
        <dbReference type="Proteomes" id="UP001352852"/>
    </source>
</evidence>
<keyword evidence="3" id="KW-1185">Reference proteome</keyword>
<organism evidence="2 3">
    <name type="scientific">Characodon lateralis</name>
    <dbReference type="NCBI Taxonomy" id="208331"/>
    <lineage>
        <taxon>Eukaryota</taxon>
        <taxon>Metazoa</taxon>
        <taxon>Chordata</taxon>
        <taxon>Craniata</taxon>
        <taxon>Vertebrata</taxon>
        <taxon>Euteleostomi</taxon>
        <taxon>Actinopterygii</taxon>
        <taxon>Neopterygii</taxon>
        <taxon>Teleostei</taxon>
        <taxon>Neoteleostei</taxon>
        <taxon>Acanthomorphata</taxon>
        <taxon>Ovalentaria</taxon>
        <taxon>Atherinomorphae</taxon>
        <taxon>Cyprinodontiformes</taxon>
        <taxon>Goodeidae</taxon>
        <taxon>Characodon</taxon>
    </lineage>
</organism>
<dbReference type="EMBL" id="JAHUTJ010011917">
    <property type="protein sequence ID" value="MED6268966.1"/>
    <property type="molecule type" value="Genomic_DNA"/>
</dbReference>
<feature type="compositionally biased region" description="Low complexity" evidence="1">
    <location>
        <begin position="52"/>
        <end position="62"/>
    </location>
</feature>
<accession>A0ABU7D3M6</accession>
<evidence type="ECO:0000313" key="2">
    <source>
        <dbReference type="EMBL" id="MED6268966.1"/>
    </source>
</evidence>
<feature type="region of interest" description="Disordered" evidence="1">
    <location>
        <begin position="52"/>
        <end position="73"/>
    </location>
</feature>
<dbReference type="Proteomes" id="UP001352852">
    <property type="component" value="Unassembled WGS sequence"/>
</dbReference>
<evidence type="ECO:0000256" key="1">
    <source>
        <dbReference type="SAM" id="MobiDB-lite"/>
    </source>
</evidence>
<reference evidence="2 3" key="1">
    <citation type="submission" date="2021-06" db="EMBL/GenBank/DDBJ databases">
        <authorList>
            <person name="Palmer J.M."/>
        </authorList>
    </citation>
    <scope>NUCLEOTIDE SEQUENCE [LARGE SCALE GENOMIC DNA]</scope>
    <source>
        <strain evidence="2 3">CL_MEX2019</strain>
        <tissue evidence="2">Muscle</tissue>
    </source>
</reference>
<comment type="caution">
    <text evidence="2">The sequence shown here is derived from an EMBL/GenBank/DDBJ whole genome shotgun (WGS) entry which is preliminary data.</text>
</comment>
<sequence length="73" mass="7665">MDTLLLDGRLPCVTVCLLRIQLFQEMTDSKEEQLRSMAINLLTMLRSASDPAVQGQSSAGAARGQGTGGAAIG</sequence>
<gene>
    <name evidence="2" type="ORF">CHARACLAT_028217</name>
</gene>
<feature type="compositionally biased region" description="Gly residues" evidence="1">
    <location>
        <begin position="63"/>
        <end position="73"/>
    </location>
</feature>
<name>A0ABU7D3M6_9TELE</name>
<protein>
    <submittedName>
        <fullName evidence="2">Uncharacterized protein</fullName>
    </submittedName>
</protein>